<dbReference type="Proteomes" id="UP000622797">
    <property type="component" value="Unassembled WGS sequence"/>
</dbReference>
<accession>A0A8H4TB59</accession>
<dbReference type="EMBL" id="JABEXW010000813">
    <property type="protein sequence ID" value="KAF4954402.1"/>
    <property type="molecule type" value="Genomic_DNA"/>
</dbReference>
<name>A0A8H4TB59_9HYPO</name>
<reference evidence="1" key="1">
    <citation type="journal article" date="2020" name="BMC Genomics">
        <title>Correction to: Identification and distribution of gene clusters required for synthesis of sphingolipid metabolism inhibitors in diverse species of the filamentous fungus Fusarium.</title>
        <authorList>
            <person name="Kim H.S."/>
            <person name="Lohmar J.M."/>
            <person name="Busman M."/>
            <person name="Brown D.W."/>
            <person name="Naumann T.A."/>
            <person name="Divon H.H."/>
            <person name="Lysoe E."/>
            <person name="Uhlig S."/>
            <person name="Proctor R.H."/>
        </authorList>
    </citation>
    <scope>NUCLEOTIDE SEQUENCE</scope>
    <source>
        <strain evidence="1">NRRL 20472</strain>
    </source>
</reference>
<gene>
    <name evidence="1" type="ORF">FSARC_12145</name>
</gene>
<sequence>MKKNLALVHGVRKCDGALSSLEPRLSSWMRSAQIPIVSNISSATMISRAALYQNGWREMYLSPGISGNSQLQARMEDVANRQQEHLEAARELAQEQASLWGEL</sequence>
<evidence type="ECO:0000313" key="1">
    <source>
        <dbReference type="EMBL" id="KAF4954402.1"/>
    </source>
</evidence>
<protein>
    <submittedName>
        <fullName evidence="1">Uncharacterized protein</fullName>
    </submittedName>
</protein>
<evidence type="ECO:0000313" key="2">
    <source>
        <dbReference type="Proteomes" id="UP000622797"/>
    </source>
</evidence>
<comment type="caution">
    <text evidence="1">The sequence shown here is derived from an EMBL/GenBank/DDBJ whole genome shotgun (WGS) entry which is preliminary data.</text>
</comment>
<organism evidence="1 2">
    <name type="scientific">Fusarium sarcochroum</name>
    <dbReference type="NCBI Taxonomy" id="1208366"/>
    <lineage>
        <taxon>Eukaryota</taxon>
        <taxon>Fungi</taxon>
        <taxon>Dikarya</taxon>
        <taxon>Ascomycota</taxon>
        <taxon>Pezizomycotina</taxon>
        <taxon>Sordariomycetes</taxon>
        <taxon>Hypocreomycetidae</taxon>
        <taxon>Hypocreales</taxon>
        <taxon>Nectriaceae</taxon>
        <taxon>Fusarium</taxon>
        <taxon>Fusarium lateritium species complex</taxon>
    </lineage>
</organism>
<reference evidence="1" key="2">
    <citation type="submission" date="2020-05" db="EMBL/GenBank/DDBJ databases">
        <authorList>
            <person name="Kim H.-S."/>
            <person name="Proctor R.H."/>
            <person name="Brown D.W."/>
        </authorList>
    </citation>
    <scope>NUCLEOTIDE SEQUENCE</scope>
    <source>
        <strain evidence="1">NRRL 20472</strain>
    </source>
</reference>
<keyword evidence="2" id="KW-1185">Reference proteome</keyword>
<dbReference type="AlphaFoldDB" id="A0A8H4TB59"/>
<proteinExistence type="predicted"/>